<feature type="domain" description="DUF5671" evidence="2">
    <location>
        <begin position="165"/>
        <end position="294"/>
    </location>
</feature>
<feature type="transmembrane region" description="Helical" evidence="1">
    <location>
        <begin position="325"/>
        <end position="346"/>
    </location>
</feature>
<dbReference type="EMBL" id="AP012029">
    <property type="protein sequence ID" value="BAJ65011.1"/>
    <property type="molecule type" value="Genomic_DNA"/>
</dbReference>
<dbReference type="Pfam" id="PF18920">
    <property type="entry name" value="DUF5671"/>
    <property type="match status" value="3"/>
</dbReference>
<evidence type="ECO:0000256" key="1">
    <source>
        <dbReference type="SAM" id="Phobius"/>
    </source>
</evidence>
<dbReference type="KEGG" id="atm:ANT_29850"/>
<feature type="domain" description="DUF5671" evidence="2">
    <location>
        <begin position="324"/>
        <end position="458"/>
    </location>
</feature>
<organism evidence="3 4">
    <name type="scientific">Anaerolinea thermophila (strain DSM 14523 / JCM 11388 / NBRC 100420 / UNI-1)</name>
    <dbReference type="NCBI Taxonomy" id="926569"/>
    <lineage>
        <taxon>Bacteria</taxon>
        <taxon>Bacillati</taxon>
        <taxon>Chloroflexota</taxon>
        <taxon>Anaerolineae</taxon>
        <taxon>Anaerolineales</taxon>
        <taxon>Anaerolineaceae</taxon>
        <taxon>Anaerolinea</taxon>
    </lineage>
</organism>
<dbReference type="HOGENOM" id="CLU_437895_0_0_0"/>
<dbReference type="OrthoDB" id="160589at2"/>
<dbReference type="RefSeq" id="WP_013561355.1">
    <property type="nucleotide sequence ID" value="NC_014960.1"/>
</dbReference>
<feature type="transmembrane region" description="Helical" evidence="1">
    <location>
        <begin position="614"/>
        <end position="640"/>
    </location>
</feature>
<accession>E8N264</accession>
<feature type="transmembrane region" description="Helical" evidence="1">
    <location>
        <begin position="245"/>
        <end position="272"/>
    </location>
</feature>
<feature type="transmembrane region" description="Helical" evidence="1">
    <location>
        <begin position="284"/>
        <end position="304"/>
    </location>
</feature>
<feature type="transmembrane region" description="Helical" evidence="1">
    <location>
        <begin position="7"/>
        <end position="28"/>
    </location>
</feature>
<dbReference type="Proteomes" id="UP000008922">
    <property type="component" value="Chromosome"/>
</dbReference>
<feature type="transmembrane region" description="Helical" evidence="1">
    <location>
        <begin position="40"/>
        <end position="62"/>
    </location>
</feature>
<evidence type="ECO:0000259" key="2">
    <source>
        <dbReference type="Pfam" id="PF18920"/>
    </source>
</evidence>
<keyword evidence="1" id="KW-0812">Transmembrane</keyword>
<keyword evidence="1" id="KW-1133">Transmembrane helix</keyword>
<dbReference type="AlphaFoldDB" id="E8N264"/>
<feature type="transmembrane region" description="Helical" evidence="1">
    <location>
        <begin position="203"/>
        <end position="224"/>
    </location>
</feature>
<dbReference type="InterPro" id="IPR043728">
    <property type="entry name" value="DUF5671"/>
</dbReference>
<evidence type="ECO:0000313" key="4">
    <source>
        <dbReference type="Proteomes" id="UP000008922"/>
    </source>
</evidence>
<sequence length="642" mass="70447">MRTVRRLYFYALALVGAHALIWGSVSLLRTVLEGGWMGEATLTATGIALTLVGLPVFLLHWLTLQRDAQRDPEERFSRIRAVFLYVFLFWTLLPMLYALLALFNRWTAQFMGLSPQGVWFGASQSDLDNLVALVVNGIAFVFFARLLFAELRQAPAESFLPDARRFYRYLWMVLGLILTVLAVQGLVRYLLSLLEGDALSGAYLLANSVALALVGVPLWMYFLWHIDGALDDPHERDSVLRLVTLYLITFAGVTGTLVAGSRVLSAVLAWVLGRPLSLSDFITGEGSALALLIPLAVMWAYYGNRLNTEMTRIPLQPLREGLQRFYRSLLSALGLAVTLLGLVSLITDLFTRLLQPDALLIGADRLASSLAGLAIGLPLWLTPWNDLQGEAFLLDERGDRARRSVIRRAYLYVFIFALVVLMMLAGGNLIYSLITHLLGQPVDDLALLAITRLGMLGVFAVLLAYHLAVLRADSRSALQALGKMHAGFLTLFIVDGETALAEQVVAALHQQAPRLPVLVHSLANGVPSDEYLQARLLVLPAALALEPPPALRLWLEGYRGKRLLLPTLPNGWAWGASLPGDLRERARQAVNAILSLAEGEETPRAGVSASPWAVAGYVLGGLFAAQMLIVLMTLFISSLYGD</sequence>
<name>E8N264_ANATU</name>
<reference evidence="3 4" key="1">
    <citation type="submission" date="2010-12" db="EMBL/GenBank/DDBJ databases">
        <title>Whole genome sequence of Anaerolinea thermophila UNI-1.</title>
        <authorList>
            <person name="Narita-Yamada S."/>
            <person name="Kishi E."/>
            <person name="Watanabe Y."/>
            <person name="Takasaki K."/>
            <person name="Ankai A."/>
            <person name="Oguchi A."/>
            <person name="Fukui S."/>
            <person name="Takahashi M."/>
            <person name="Yashiro I."/>
            <person name="Hosoyama A."/>
            <person name="Sekiguchi Y."/>
            <person name="Hanada S."/>
            <person name="Fujita N."/>
        </authorList>
    </citation>
    <scope>NUCLEOTIDE SEQUENCE [LARGE SCALE GENOMIC DNA]</scope>
    <source>
        <strain evidence="4">DSM 14523 / JCM 11388 / NBRC 100420 / UNI-1</strain>
    </source>
</reference>
<feature type="transmembrane region" description="Helical" evidence="1">
    <location>
        <begin position="82"/>
        <end position="103"/>
    </location>
</feature>
<dbReference type="InParanoid" id="E8N264"/>
<feature type="transmembrane region" description="Helical" evidence="1">
    <location>
        <begin position="409"/>
        <end position="434"/>
    </location>
</feature>
<gene>
    <name evidence="3" type="ordered locus">ANT_29850</name>
</gene>
<feature type="transmembrane region" description="Helical" evidence="1">
    <location>
        <begin position="169"/>
        <end position="191"/>
    </location>
</feature>
<dbReference type="STRING" id="926569.ANT_29850"/>
<feature type="domain" description="DUF5671" evidence="2">
    <location>
        <begin position="6"/>
        <end position="137"/>
    </location>
</feature>
<feature type="transmembrane region" description="Helical" evidence="1">
    <location>
        <begin position="130"/>
        <end position="148"/>
    </location>
</feature>
<proteinExistence type="predicted"/>
<feature type="transmembrane region" description="Helical" evidence="1">
    <location>
        <begin position="446"/>
        <end position="468"/>
    </location>
</feature>
<dbReference type="eggNOG" id="ENOG5032SXZ">
    <property type="taxonomic scope" value="Bacteria"/>
</dbReference>
<evidence type="ECO:0000313" key="3">
    <source>
        <dbReference type="EMBL" id="BAJ65011.1"/>
    </source>
</evidence>
<keyword evidence="1" id="KW-0472">Membrane</keyword>
<keyword evidence="4" id="KW-1185">Reference proteome</keyword>
<protein>
    <submittedName>
        <fullName evidence="3">Hypothetical membrane protein</fullName>
    </submittedName>
</protein>
<feature type="transmembrane region" description="Helical" evidence="1">
    <location>
        <begin position="366"/>
        <end position="384"/>
    </location>
</feature>